<dbReference type="SMART" id="SM00577">
    <property type="entry name" value="CPDc"/>
    <property type="match status" value="1"/>
</dbReference>
<comment type="subunit">
    <text evidence="1">Component of the TIM23 complex.</text>
</comment>
<dbReference type="AlphaFoldDB" id="A0A1J4JNS2"/>
<evidence type="ECO:0000256" key="1">
    <source>
        <dbReference type="RuleBase" id="RU365079"/>
    </source>
</evidence>
<comment type="subcellular location">
    <subcellularLocation>
        <location evidence="1">Mitochondrion inner membrane</location>
        <topology evidence="1">Single-pass membrane protein</topology>
    </subcellularLocation>
</comment>
<dbReference type="GO" id="GO:0015031">
    <property type="term" value="P:protein transport"/>
    <property type="evidence" value="ECO:0007669"/>
    <property type="project" value="UniProtKB-KW"/>
</dbReference>
<protein>
    <recommendedName>
        <fullName evidence="1">Mitochondrial import inner membrane translocase subunit TIM50</fullName>
    </recommendedName>
</protein>
<comment type="function">
    <text evidence="1">Essential component of the TIM23 complex, a complex that mediates the translocation of transit peptide-containing proteins across the mitochondrial inner membrane.</text>
</comment>
<keyword evidence="1" id="KW-0809">Transit peptide</keyword>
<dbReference type="Proteomes" id="UP000179807">
    <property type="component" value="Unassembled WGS sequence"/>
</dbReference>
<dbReference type="InterPro" id="IPR050365">
    <property type="entry name" value="TIM50"/>
</dbReference>
<proteinExistence type="inferred from homology"/>
<keyword evidence="1" id="KW-0813">Transport</keyword>
<dbReference type="Pfam" id="PF03031">
    <property type="entry name" value="NIF"/>
    <property type="match status" value="1"/>
</dbReference>
<evidence type="ECO:0000313" key="4">
    <source>
        <dbReference type="Proteomes" id="UP000179807"/>
    </source>
</evidence>
<dbReference type="GO" id="GO:0005744">
    <property type="term" value="C:TIM23 mitochondrial import inner membrane translocase complex"/>
    <property type="evidence" value="ECO:0007669"/>
    <property type="project" value="UniProtKB-UniRule"/>
</dbReference>
<dbReference type="OrthoDB" id="277011at2759"/>
<dbReference type="GeneID" id="94844552"/>
<accession>A0A1J4JNS2</accession>
<gene>
    <name evidence="3" type="ORF">TRFO_34752</name>
</gene>
<dbReference type="SUPFAM" id="SSF56784">
    <property type="entry name" value="HAD-like"/>
    <property type="match status" value="1"/>
</dbReference>
<reference evidence="3" key="1">
    <citation type="submission" date="2016-10" db="EMBL/GenBank/DDBJ databases">
        <authorList>
            <person name="Benchimol M."/>
            <person name="Almeida L.G."/>
            <person name="Vasconcelos A.T."/>
            <person name="Perreira-Neves A."/>
            <person name="Rosa I.A."/>
            <person name="Tasca T."/>
            <person name="Bogo M.R."/>
            <person name="de Souza W."/>
        </authorList>
    </citation>
    <scope>NUCLEOTIDE SEQUENCE [LARGE SCALE GENOMIC DNA]</scope>
    <source>
        <strain evidence="3">K</strain>
    </source>
</reference>
<dbReference type="CDD" id="cd07521">
    <property type="entry name" value="HAD_FCP1-like"/>
    <property type="match status" value="1"/>
</dbReference>
<evidence type="ECO:0000313" key="3">
    <source>
        <dbReference type="EMBL" id="OHS98916.1"/>
    </source>
</evidence>
<dbReference type="RefSeq" id="XP_068352053.1">
    <property type="nucleotide sequence ID" value="XM_068509848.1"/>
</dbReference>
<feature type="domain" description="FCP1 homology" evidence="2">
    <location>
        <begin position="9"/>
        <end position="165"/>
    </location>
</feature>
<dbReference type="InterPro" id="IPR036412">
    <property type="entry name" value="HAD-like_sf"/>
</dbReference>
<dbReference type="InterPro" id="IPR004274">
    <property type="entry name" value="FCP1_dom"/>
</dbReference>
<keyword evidence="1" id="KW-0811">Translocation</keyword>
<comment type="similarity">
    <text evidence="1">Belongs to the TIM50 family.</text>
</comment>
<keyword evidence="1" id="KW-0653">Protein transport</keyword>
<comment type="caution">
    <text evidence="3">The sequence shown here is derived from an EMBL/GenBank/DDBJ whole genome shotgun (WGS) entry which is preliminary data.</text>
</comment>
<dbReference type="PANTHER" id="PTHR12210">
    <property type="entry name" value="DULLARD PROTEIN PHOSPHATASE"/>
    <property type="match status" value="1"/>
</dbReference>
<dbReference type="EMBL" id="MLAK01001033">
    <property type="protein sequence ID" value="OHS98916.1"/>
    <property type="molecule type" value="Genomic_DNA"/>
</dbReference>
<organism evidence="3 4">
    <name type="scientific">Tritrichomonas foetus</name>
    <dbReference type="NCBI Taxonomy" id="1144522"/>
    <lineage>
        <taxon>Eukaryota</taxon>
        <taxon>Metamonada</taxon>
        <taxon>Parabasalia</taxon>
        <taxon>Tritrichomonadida</taxon>
        <taxon>Tritrichomonadidae</taxon>
        <taxon>Tritrichomonas</taxon>
    </lineage>
</organism>
<keyword evidence="1" id="KW-0496">Mitochondrion</keyword>
<dbReference type="InterPro" id="IPR023214">
    <property type="entry name" value="HAD_sf"/>
</dbReference>
<keyword evidence="4" id="KW-1185">Reference proteome</keyword>
<name>A0A1J4JNS2_9EUKA</name>
<evidence type="ECO:0000259" key="2">
    <source>
        <dbReference type="PROSITE" id="PS50969"/>
    </source>
</evidence>
<sequence>MNHNINSAGIVKRGALVLDLDETLVTSSVLPTRNDECFTIRFNRRRIFIRFRPGMKSFYSAVKEMFDIYIFTASDKKYANQVIDLIDDQIPHNHRFFRDDCTCMSGYFVKDLLKIGRDLNEILLVDDTEGCAMKQPNNLLRVTPWFGNQDDNELQTRLLPLLKIFNDEAARINILSQMANICFFNANIAASL</sequence>
<dbReference type="Gene3D" id="3.40.50.1000">
    <property type="entry name" value="HAD superfamily/HAD-like"/>
    <property type="match status" value="1"/>
</dbReference>
<dbReference type="PROSITE" id="PS50969">
    <property type="entry name" value="FCP1"/>
    <property type="match status" value="1"/>
</dbReference>
<dbReference type="VEuPathDB" id="TrichDB:TRFO_34752"/>